<evidence type="ECO:0000313" key="8">
    <source>
        <dbReference type="EMBL" id="PYE87831.1"/>
    </source>
</evidence>
<comment type="subcellular location">
    <subcellularLocation>
        <location evidence="1">Cell membrane</location>
        <topology evidence="1">Multi-pass membrane protein</topology>
    </subcellularLocation>
</comment>
<feature type="transmembrane region" description="Helical" evidence="6">
    <location>
        <begin position="247"/>
        <end position="270"/>
    </location>
</feature>
<evidence type="ECO:0000256" key="2">
    <source>
        <dbReference type="ARBA" id="ARBA00022475"/>
    </source>
</evidence>
<feature type="transmembrane region" description="Helical" evidence="6">
    <location>
        <begin position="344"/>
        <end position="366"/>
    </location>
</feature>
<feature type="transmembrane region" description="Helical" evidence="6">
    <location>
        <begin position="372"/>
        <end position="393"/>
    </location>
</feature>
<feature type="transmembrane region" description="Helical" evidence="6">
    <location>
        <begin position="219"/>
        <end position="241"/>
    </location>
</feature>
<feature type="transmembrane region" description="Helical" evidence="6">
    <location>
        <begin position="282"/>
        <end position="302"/>
    </location>
</feature>
<dbReference type="GO" id="GO:0005886">
    <property type="term" value="C:plasma membrane"/>
    <property type="evidence" value="ECO:0007669"/>
    <property type="project" value="UniProtKB-SubCell"/>
</dbReference>
<dbReference type="Gene3D" id="1.20.1250.20">
    <property type="entry name" value="MFS general substrate transporter like domains"/>
    <property type="match status" value="1"/>
</dbReference>
<evidence type="ECO:0000259" key="7">
    <source>
        <dbReference type="PROSITE" id="PS50850"/>
    </source>
</evidence>
<dbReference type="InterPro" id="IPR036259">
    <property type="entry name" value="MFS_trans_sf"/>
</dbReference>
<feature type="transmembrane region" description="Helical" evidence="6">
    <location>
        <begin position="175"/>
        <end position="198"/>
    </location>
</feature>
<dbReference type="InterPro" id="IPR050189">
    <property type="entry name" value="MFS_Efflux_Transporters"/>
</dbReference>
<feature type="transmembrane region" description="Helical" evidence="6">
    <location>
        <begin position="58"/>
        <end position="77"/>
    </location>
</feature>
<dbReference type="OrthoDB" id="9812189at2"/>
<keyword evidence="5 6" id="KW-0472">Membrane</keyword>
<dbReference type="Pfam" id="PF07690">
    <property type="entry name" value="MFS_1"/>
    <property type="match status" value="1"/>
</dbReference>
<proteinExistence type="predicted"/>
<feature type="domain" description="Major facilitator superfamily (MFS) profile" evidence="7">
    <location>
        <begin position="1"/>
        <end position="397"/>
    </location>
</feature>
<dbReference type="SUPFAM" id="SSF103473">
    <property type="entry name" value="MFS general substrate transporter"/>
    <property type="match status" value="1"/>
</dbReference>
<organism evidence="8 9">
    <name type="scientific">Phyllobacterium leguminum</name>
    <dbReference type="NCBI Taxonomy" id="314237"/>
    <lineage>
        <taxon>Bacteria</taxon>
        <taxon>Pseudomonadati</taxon>
        <taxon>Pseudomonadota</taxon>
        <taxon>Alphaproteobacteria</taxon>
        <taxon>Hyphomicrobiales</taxon>
        <taxon>Phyllobacteriaceae</taxon>
        <taxon>Phyllobacterium</taxon>
    </lineage>
</organism>
<evidence type="ECO:0000313" key="9">
    <source>
        <dbReference type="Proteomes" id="UP000247454"/>
    </source>
</evidence>
<keyword evidence="9" id="KW-1185">Reference proteome</keyword>
<keyword evidence="4 6" id="KW-1133">Transmembrane helix</keyword>
<reference evidence="8 9" key="1">
    <citation type="submission" date="2018-06" db="EMBL/GenBank/DDBJ databases">
        <title>Genomic Encyclopedia of Type Strains, Phase III (KMG-III): the genomes of soil and plant-associated and newly described type strains.</title>
        <authorList>
            <person name="Whitman W."/>
        </authorList>
    </citation>
    <scope>NUCLEOTIDE SEQUENCE [LARGE SCALE GENOMIC DNA]</scope>
    <source>
        <strain evidence="8 9">ORS 1419</strain>
    </source>
</reference>
<protein>
    <submittedName>
        <fullName evidence="8">Putative MFS family arabinose efflux permease</fullName>
    </submittedName>
</protein>
<evidence type="ECO:0000256" key="5">
    <source>
        <dbReference type="ARBA" id="ARBA00023136"/>
    </source>
</evidence>
<dbReference type="EMBL" id="QJTF01000010">
    <property type="protein sequence ID" value="PYE87831.1"/>
    <property type="molecule type" value="Genomic_DNA"/>
</dbReference>
<name>A0A318T659_9HYPH</name>
<evidence type="ECO:0000256" key="6">
    <source>
        <dbReference type="SAM" id="Phobius"/>
    </source>
</evidence>
<sequence>MDGSVVTPRSAQEAARETPAWGAVISMTLGVFGLVTAEFLPASLLTPMAAELRITEGAAGQAVTATAIVALITSLLIAATTRRINRRHLLMGFSVMLIVSNLLVAYAPSLPFLIAGRVLLGIALGGFWTMAAAITMRLVPDALIPRALSILFSGVSAATVLAAPVGSYLGDILGWRGVFLIAAGLGLVTLVVQFAALPSLAPTGIARLRTLIDVLKRPGVGLGMIAIALVFTGHFALFTYIRPFLETVTGVGIASISAILLGFGIANFLGTYLGGIMLERNLRLTLLLMPLTMGILGLGLAVSGSTPLAHAAMVALWGLAFGAVPVAWSTWITRTIPDEAETGGGLFVAAIQLAIAMGAALGGALFDAGGATGVFTAGGGILLAAALMIGVGVRARSTVATASA</sequence>
<dbReference type="GO" id="GO:0022857">
    <property type="term" value="F:transmembrane transporter activity"/>
    <property type="evidence" value="ECO:0007669"/>
    <property type="project" value="InterPro"/>
</dbReference>
<dbReference type="RefSeq" id="WP_110751609.1">
    <property type="nucleotide sequence ID" value="NZ_QJTF01000010.1"/>
</dbReference>
<accession>A0A318T659</accession>
<evidence type="ECO:0000256" key="1">
    <source>
        <dbReference type="ARBA" id="ARBA00004651"/>
    </source>
</evidence>
<dbReference type="PANTHER" id="PTHR43124:SF5">
    <property type="entry name" value="PURINE RIBONUCLEOSIDE EFFLUX PUMP NEPI"/>
    <property type="match status" value="1"/>
</dbReference>
<evidence type="ECO:0000256" key="3">
    <source>
        <dbReference type="ARBA" id="ARBA00022692"/>
    </source>
</evidence>
<dbReference type="InterPro" id="IPR011701">
    <property type="entry name" value="MFS"/>
</dbReference>
<keyword evidence="2" id="KW-1003">Cell membrane</keyword>
<dbReference type="CDD" id="cd17324">
    <property type="entry name" value="MFS_NepI_like"/>
    <property type="match status" value="1"/>
</dbReference>
<keyword evidence="3 6" id="KW-0812">Transmembrane</keyword>
<dbReference type="AlphaFoldDB" id="A0A318T659"/>
<gene>
    <name evidence="8" type="ORF">C7477_11014</name>
</gene>
<feature type="transmembrane region" description="Helical" evidence="6">
    <location>
        <begin position="89"/>
        <end position="108"/>
    </location>
</feature>
<dbReference type="InterPro" id="IPR020846">
    <property type="entry name" value="MFS_dom"/>
</dbReference>
<dbReference type="Proteomes" id="UP000247454">
    <property type="component" value="Unassembled WGS sequence"/>
</dbReference>
<comment type="caution">
    <text evidence="8">The sequence shown here is derived from an EMBL/GenBank/DDBJ whole genome shotgun (WGS) entry which is preliminary data.</text>
</comment>
<dbReference type="PANTHER" id="PTHR43124">
    <property type="entry name" value="PURINE EFFLUX PUMP PBUE"/>
    <property type="match status" value="1"/>
</dbReference>
<evidence type="ECO:0000256" key="4">
    <source>
        <dbReference type="ARBA" id="ARBA00022989"/>
    </source>
</evidence>
<feature type="transmembrane region" description="Helical" evidence="6">
    <location>
        <begin position="308"/>
        <end position="332"/>
    </location>
</feature>
<feature type="transmembrane region" description="Helical" evidence="6">
    <location>
        <begin position="114"/>
        <end position="135"/>
    </location>
</feature>
<feature type="transmembrane region" description="Helical" evidence="6">
    <location>
        <begin position="147"/>
        <end position="169"/>
    </location>
</feature>
<dbReference type="PROSITE" id="PS50850">
    <property type="entry name" value="MFS"/>
    <property type="match status" value="1"/>
</dbReference>
<feature type="transmembrane region" description="Helical" evidence="6">
    <location>
        <begin position="21"/>
        <end position="46"/>
    </location>
</feature>